<proteinExistence type="predicted"/>
<dbReference type="AlphaFoldDB" id="A0A8S3Q249"/>
<comment type="caution">
    <text evidence="1">The sequence shown here is derived from an EMBL/GenBank/DDBJ whole genome shotgun (WGS) entry which is preliminary data.</text>
</comment>
<protein>
    <submittedName>
        <fullName evidence="1">Uncharacterized protein</fullName>
    </submittedName>
</protein>
<dbReference type="InterPro" id="IPR036388">
    <property type="entry name" value="WH-like_DNA-bd_sf"/>
</dbReference>
<organism evidence="1 2">
    <name type="scientific">Mytilus edulis</name>
    <name type="common">Blue mussel</name>
    <dbReference type="NCBI Taxonomy" id="6550"/>
    <lineage>
        <taxon>Eukaryota</taxon>
        <taxon>Metazoa</taxon>
        <taxon>Spiralia</taxon>
        <taxon>Lophotrochozoa</taxon>
        <taxon>Mollusca</taxon>
        <taxon>Bivalvia</taxon>
        <taxon>Autobranchia</taxon>
        <taxon>Pteriomorphia</taxon>
        <taxon>Mytilida</taxon>
        <taxon>Mytiloidea</taxon>
        <taxon>Mytilidae</taxon>
        <taxon>Mytilinae</taxon>
        <taxon>Mytilus</taxon>
    </lineage>
</organism>
<gene>
    <name evidence="1" type="ORF">MEDL_4298</name>
</gene>
<name>A0A8S3Q249_MYTED</name>
<dbReference type="EMBL" id="CAJPWZ010000277">
    <property type="protein sequence ID" value="CAG2188904.1"/>
    <property type="molecule type" value="Genomic_DNA"/>
</dbReference>
<evidence type="ECO:0000313" key="2">
    <source>
        <dbReference type="Proteomes" id="UP000683360"/>
    </source>
</evidence>
<evidence type="ECO:0000313" key="1">
    <source>
        <dbReference type="EMBL" id="CAG2188904.1"/>
    </source>
</evidence>
<dbReference type="Gene3D" id="1.10.10.10">
    <property type="entry name" value="Winged helix-like DNA-binding domain superfamily/Winged helix DNA-binding domain"/>
    <property type="match status" value="1"/>
</dbReference>
<accession>A0A8S3Q249</accession>
<dbReference type="Proteomes" id="UP000683360">
    <property type="component" value="Unassembled WGS sequence"/>
</dbReference>
<reference evidence="1" key="1">
    <citation type="submission" date="2021-03" db="EMBL/GenBank/DDBJ databases">
        <authorList>
            <person name="Bekaert M."/>
        </authorList>
    </citation>
    <scope>NUCLEOTIDE SEQUENCE</scope>
</reference>
<keyword evidence="2" id="KW-1185">Reference proteome</keyword>
<dbReference type="OrthoDB" id="5962960at2759"/>
<sequence>MQNLTRYLVELAFLQPSWGQQMPVAWVPLELQISEMKTDERYFVRKSELQKVNLENGDLALTDAQFENFLKIQHSLGKLLYFGEHGIDNFIVVQPSAFVNVMRSFVTDELFWPKDAEIIEILPVLSRTEYSVEQIYINYGNKRISNNLYQVMT</sequence>